<keyword evidence="5 6" id="KW-0472">Membrane</keyword>
<protein>
    <recommendedName>
        <fullName evidence="6">Receptor expression-enhancing protein</fullName>
    </recommendedName>
</protein>
<reference evidence="8" key="1">
    <citation type="submission" date="2016-11" db="UniProtKB">
        <authorList>
            <consortium name="WormBaseParasite"/>
        </authorList>
    </citation>
    <scope>IDENTIFICATION</scope>
</reference>
<accession>A0A1I7S807</accession>
<dbReference type="WBParaSite" id="BXY_0915000.1">
    <property type="protein sequence ID" value="BXY_0915000.1"/>
    <property type="gene ID" value="BXY_0915000"/>
</dbReference>
<feature type="transmembrane region" description="Helical" evidence="6">
    <location>
        <begin position="132"/>
        <end position="148"/>
    </location>
</feature>
<evidence type="ECO:0000256" key="5">
    <source>
        <dbReference type="ARBA" id="ARBA00023136"/>
    </source>
</evidence>
<evidence type="ECO:0000256" key="2">
    <source>
        <dbReference type="ARBA" id="ARBA00008573"/>
    </source>
</evidence>
<dbReference type="GO" id="GO:0016020">
    <property type="term" value="C:membrane"/>
    <property type="evidence" value="ECO:0007669"/>
    <property type="project" value="UniProtKB-SubCell"/>
</dbReference>
<dbReference type="PANTHER" id="PTHR12300">
    <property type="entry name" value="HVA22-LIKE PROTEINS"/>
    <property type="match status" value="1"/>
</dbReference>
<evidence type="ECO:0000256" key="3">
    <source>
        <dbReference type="ARBA" id="ARBA00022692"/>
    </source>
</evidence>
<evidence type="ECO:0000256" key="1">
    <source>
        <dbReference type="ARBA" id="ARBA00004141"/>
    </source>
</evidence>
<evidence type="ECO:0000256" key="4">
    <source>
        <dbReference type="ARBA" id="ARBA00022989"/>
    </source>
</evidence>
<comment type="similarity">
    <text evidence="2 6">Belongs to the DP1 family.</text>
</comment>
<sequence length="219" mass="25318">MGYEDSFSEFSACYSFLLRNANNLIFAAEENEEPRVHSTVKMPLPAPVQKFIDDVDKTLHQPNKATQVLETLEQKTGVKRLHIVGGIAALHALYLLFGHFAALVCNFIGFLYPAYVSITAIESITKDDDTQWLTYWVVFALFNVLEFFSHSITYYFPFYWLLKCAFLLWLYLPMTLGAHQLYLRCIRPFHQKHHTNIDGALKNAGDRARDAYNEHFKPQ</sequence>
<dbReference type="PANTHER" id="PTHR12300:SF161">
    <property type="entry name" value="RECEPTOR EXPRESSION-ENHANCING PROTEIN"/>
    <property type="match status" value="1"/>
</dbReference>
<feature type="transmembrane region" description="Helical" evidence="6">
    <location>
        <begin position="160"/>
        <end position="182"/>
    </location>
</feature>
<feature type="transmembrane region" description="Helical" evidence="6">
    <location>
        <begin position="83"/>
        <end position="112"/>
    </location>
</feature>
<evidence type="ECO:0000313" key="7">
    <source>
        <dbReference type="Proteomes" id="UP000095284"/>
    </source>
</evidence>
<dbReference type="eggNOG" id="KOG1725">
    <property type="taxonomic scope" value="Eukaryota"/>
</dbReference>
<keyword evidence="3 6" id="KW-0812">Transmembrane</keyword>
<organism evidence="7 8">
    <name type="scientific">Bursaphelenchus xylophilus</name>
    <name type="common">Pinewood nematode worm</name>
    <name type="synonym">Aphelenchoides xylophilus</name>
    <dbReference type="NCBI Taxonomy" id="6326"/>
    <lineage>
        <taxon>Eukaryota</taxon>
        <taxon>Metazoa</taxon>
        <taxon>Ecdysozoa</taxon>
        <taxon>Nematoda</taxon>
        <taxon>Chromadorea</taxon>
        <taxon>Rhabditida</taxon>
        <taxon>Tylenchina</taxon>
        <taxon>Tylenchomorpha</taxon>
        <taxon>Aphelenchoidea</taxon>
        <taxon>Aphelenchoididae</taxon>
        <taxon>Bursaphelenchus</taxon>
    </lineage>
</organism>
<proteinExistence type="inferred from homology"/>
<evidence type="ECO:0000256" key="6">
    <source>
        <dbReference type="RuleBase" id="RU362006"/>
    </source>
</evidence>
<dbReference type="Proteomes" id="UP000095284">
    <property type="component" value="Unplaced"/>
</dbReference>
<dbReference type="Pfam" id="PF03134">
    <property type="entry name" value="TB2_DP1_HVA22"/>
    <property type="match status" value="1"/>
</dbReference>
<evidence type="ECO:0000313" key="8">
    <source>
        <dbReference type="WBParaSite" id="BXY_0915000.1"/>
    </source>
</evidence>
<dbReference type="AlphaFoldDB" id="A0A1I7S807"/>
<dbReference type="InterPro" id="IPR004345">
    <property type="entry name" value="TB2_DP1_HVA22"/>
</dbReference>
<name>A0A1I7S807_BURXY</name>
<comment type="subcellular location">
    <subcellularLocation>
        <location evidence="1 6">Membrane</location>
        <topology evidence="1 6">Multi-pass membrane protein</topology>
    </subcellularLocation>
</comment>
<keyword evidence="4 6" id="KW-1133">Transmembrane helix</keyword>